<name>A0A9P6TDB7_9BASI</name>
<keyword evidence="2" id="KW-1185">Reference proteome</keyword>
<sequence length="60" mass="7193">EILDCCSFKIISNQLNFKYREPALEEIIEKARHLCMFLPKFPCELNPNELEWNFIKTGQF</sequence>
<dbReference type="PANTHER" id="PTHR35871:SF1">
    <property type="entry name" value="CXC1-LIKE CYSTEINE CLUSTER ASSOCIATED WITH KDZ TRANSPOSASES DOMAIN-CONTAINING PROTEIN"/>
    <property type="match status" value="1"/>
</dbReference>
<dbReference type="OrthoDB" id="2449121at2759"/>
<proteinExistence type="predicted"/>
<feature type="non-terminal residue" evidence="1">
    <location>
        <position position="1"/>
    </location>
</feature>
<dbReference type="PANTHER" id="PTHR35871">
    <property type="entry name" value="EXPRESSED PROTEIN"/>
    <property type="match status" value="1"/>
</dbReference>
<evidence type="ECO:0000313" key="2">
    <source>
        <dbReference type="Proteomes" id="UP000886653"/>
    </source>
</evidence>
<evidence type="ECO:0000313" key="1">
    <source>
        <dbReference type="EMBL" id="KAG0148207.1"/>
    </source>
</evidence>
<gene>
    <name evidence="1" type="ORF">CROQUDRAFT_41740</name>
</gene>
<dbReference type="AlphaFoldDB" id="A0A9P6TDB7"/>
<accession>A0A9P6TDB7</accession>
<reference evidence="1" key="1">
    <citation type="submission" date="2013-11" db="EMBL/GenBank/DDBJ databases">
        <title>Genome sequence of the fusiform rust pathogen reveals effectors for host alternation and coevolution with pine.</title>
        <authorList>
            <consortium name="DOE Joint Genome Institute"/>
            <person name="Smith K."/>
            <person name="Pendleton A."/>
            <person name="Kubisiak T."/>
            <person name="Anderson C."/>
            <person name="Salamov A."/>
            <person name="Aerts A."/>
            <person name="Riley R."/>
            <person name="Clum A."/>
            <person name="Lindquist E."/>
            <person name="Ence D."/>
            <person name="Campbell M."/>
            <person name="Kronenberg Z."/>
            <person name="Feau N."/>
            <person name="Dhillon B."/>
            <person name="Hamelin R."/>
            <person name="Burleigh J."/>
            <person name="Smith J."/>
            <person name="Yandell M."/>
            <person name="Nelson C."/>
            <person name="Grigoriev I."/>
            <person name="Davis J."/>
        </authorList>
    </citation>
    <scope>NUCLEOTIDE SEQUENCE</scope>
    <source>
        <strain evidence="1">G11</strain>
    </source>
</reference>
<comment type="caution">
    <text evidence="1">The sequence shown here is derived from an EMBL/GenBank/DDBJ whole genome shotgun (WGS) entry which is preliminary data.</text>
</comment>
<protein>
    <submittedName>
        <fullName evidence="1">Uncharacterized protein</fullName>
    </submittedName>
</protein>
<dbReference type="EMBL" id="MU167239">
    <property type="protein sequence ID" value="KAG0148207.1"/>
    <property type="molecule type" value="Genomic_DNA"/>
</dbReference>
<organism evidence="1 2">
    <name type="scientific">Cronartium quercuum f. sp. fusiforme G11</name>
    <dbReference type="NCBI Taxonomy" id="708437"/>
    <lineage>
        <taxon>Eukaryota</taxon>
        <taxon>Fungi</taxon>
        <taxon>Dikarya</taxon>
        <taxon>Basidiomycota</taxon>
        <taxon>Pucciniomycotina</taxon>
        <taxon>Pucciniomycetes</taxon>
        <taxon>Pucciniales</taxon>
        <taxon>Coleosporiaceae</taxon>
        <taxon>Cronartium</taxon>
    </lineage>
</organism>
<dbReference type="Proteomes" id="UP000886653">
    <property type="component" value="Unassembled WGS sequence"/>
</dbReference>